<name>A0ABD0YDW4_9HEMI</name>
<gene>
    <name evidence="2" type="ORF">AAG570_012456</name>
</gene>
<keyword evidence="3" id="KW-1185">Reference proteome</keyword>
<evidence type="ECO:0000313" key="3">
    <source>
        <dbReference type="Proteomes" id="UP001558652"/>
    </source>
</evidence>
<evidence type="ECO:0000256" key="1">
    <source>
        <dbReference type="SAM" id="MobiDB-lite"/>
    </source>
</evidence>
<protein>
    <submittedName>
        <fullName evidence="2">Uncharacterized protein</fullName>
    </submittedName>
</protein>
<dbReference type="EMBL" id="JBFDAA010000008">
    <property type="protein sequence ID" value="KAL1129511.1"/>
    <property type="molecule type" value="Genomic_DNA"/>
</dbReference>
<feature type="region of interest" description="Disordered" evidence="1">
    <location>
        <begin position="63"/>
        <end position="86"/>
    </location>
</feature>
<accession>A0ABD0YDW4</accession>
<dbReference type="AlphaFoldDB" id="A0ABD0YDW4"/>
<reference evidence="2 3" key="1">
    <citation type="submission" date="2024-07" db="EMBL/GenBank/DDBJ databases">
        <title>Chromosome-level genome assembly of the water stick insect Ranatra chinensis (Heteroptera: Nepidae).</title>
        <authorList>
            <person name="Liu X."/>
        </authorList>
    </citation>
    <scope>NUCLEOTIDE SEQUENCE [LARGE SCALE GENOMIC DNA]</scope>
    <source>
        <strain evidence="2">Cailab_2021Rc</strain>
        <tissue evidence="2">Muscle</tissue>
    </source>
</reference>
<proteinExistence type="predicted"/>
<evidence type="ECO:0000313" key="2">
    <source>
        <dbReference type="EMBL" id="KAL1129511.1"/>
    </source>
</evidence>
<organism evidence="2 3">
    <name type="scientific">Ranatra chinensis</name>
    <dbReference type="NCBI Taxonomy" id="642074"/>
    <lineage>
        <taxon>Eukaryota</taxon>
        <taxon>Metazoa</taxon>
        <taxon>Ecdysozoa</taxon>
        <taxon>Arthropoda</taxon>
        <taxon>Hexapoda</taxon>
        <taxon>Insecta</taxon>
        <taxon>Pterygota</taxon>
        <taxon>Neoptera</taxon>
        <taxon>Paraneoptera</taxon>
        <taxon>Hemiptera</taxon>
        <taxon>Heteroptera</taxon>
        <taxon>Panheteroptera</taxon>
        <taxon>Nepomorpha</taxon>
        <taxon>Nepidae</taxon>
        <taxon>Ranatrinae</taxon>
        <taxon>Ranatra</taxon>
    </lineage>
</organism>
<comment type="caution">
    <text evidence="2">The sequence shown here is derived from an EMBL/GenBank/DDBJ whole genome shotgun (WGS) entry which is preliminary data.</text>
</comment>
<dbReference type="Proteomes" id="UP001558652">
    <property type="component" value="Unassembled WGS sequence"/>
</dbReference>
<sequence length="290" mass="32645">MRRTVKAHVLDWGLQAYQIILGTNALRPLGDRVVAGKGFWKAKTYRWRGKCGSRLPVTLNQWDGGRGGSRSAYRESGSGDTKGGSPTTIVGDDVLAQLKMLDDTTYYVYAALPQELDILDRLYATGSLGGTRWKEVLLRVGTATDVKEQEQIVREYDVGKTYHRGVTEAVKRLRRRHYLSAMPPGGLQSVKPVPVLSQPRVHVVRCIVQSDRRYFLQYLVVGSCSPYRPRFFSIKSVMSDRYSPSPPRFLLLELIVDHVMAPRQPAPLLSRGALLLPFRASRLNRRKFGA</sequence>